<keyword evidence="3" id="KW-0732">Signal</keyword>
<evidence type="ECO:0000256" key="3">
    <source>
        <dbReference type="SAM" id="SignalP"/>
    </source>
</evidence>
<gene>
    <name evidence="4" type="ORF">VNI00_015101</name>
</gene>
<feature type="signal peptide" evidence="3">
    <location>
        <begin position="1"/>
        <end position="18"/>
    </location>
</feature>
<reference evidence="4 5" key="1">
    <citation type="submission" date="2024-01" db="EMBL/GenBank/DDBJ databases">
        <title>A draft genome for a cacao thread blight-causing isolate of Paramarasmius palmivorus.</title>
        <authorList>
            <person name="Baruah I.K."/>
            <person name="Bukari Y."/>
            <person name="Amoako-Attah I."/>
            <person name="Meinhardt L.W."/>
            <person name="Bailey B.A."/>
            <person name="Cohen S.P."/>
        </authorList>
    </citation>
    <scope>NUCLEOTIDE SEQUENCE [LARGE SCALE GENOMIC DNA]</scope>
    <source>
        <strain evidence="4 5">GH-12</strain>
    </source>
</reference>
<organism evidence="4 5">
    <name type="scientific">Paramarasmius palmivorus</name>
    <dbReference type="NCBI Taxonomy" id="297713"/>
    <lineage>
        <taxon>Eukaryota</taxon>
        <taxon>Fungi</taxon>
        <taxon>Dikarya</taxon>
        <taxon>Basidiomycota</taxon>
        <taxon>Agaricomycotina</taxon>
        <taxon>Agaricomycetes</taxon>
        <taxon>Agaricomycetidae</taxon>
        <taxon>Agaricales</taxon>
        <taxon>Marasmiineae</taxon>
        <taxon>Marasmiaceae</taxon>
        <taxon>Paramarasmius</taxon>
    </lineage>
</organism>
<sequence>MFPSWLWIHLLRPAHVGAFKITNVNPKDQKIENDVVTLTITWQGNGNEKKGPFKFGWWLDDESTNTQRSHTVPPYVAMASIKEDDNPSVVTFSAHLAEGSYFVSGVTGNDGESHFNDWDVLTKAAYHDPISIKLNVDSSSIVTTQNMTFAIQETRPSQGQPSGQHSTTHTIPPQTSKSSLNPSSNTVTTSESETINEQTSTSFPTSNNLITPVVGSNSTAAGVNRPESANTTPTTLSSPSAEPGKRPETRNRATVIASVFGALALIILAILIVIYLRRWLKSRRAPVDVFNRNKMVRNQSTSEFQNPFYIAPSSRASSPVDTETITGTVITEKIQQFSRTDRQMEIEERVQQLQAQLIALHNQSELHKSQGAGTADRGD</sequence>
<evidence type="ECO:0000256" key="1">
    <source>
        <dbReference type="SAM" id="MobiDB-lite"/>
    </source>
</evidence>
<accession>A0AAW0BMP1</accession>
<name>A0AAW0BMP1_9AGAR</name>
<dbReference type="EMBL" id="JAYKXP010000093">
    <property type="protein sequence ID" value="KAK7027886.1"/>
    <property type="molecule type" value="Genomic_DNA"/>
</dbReference>
<feature type="transmembrane region" description="Helical" evidence="2">
    <location>
        <begin position="255"/>
        <end position="276"/>
    </location>
</feature>
<dbReference type="Proteomes" id="UP001383192">
    <property type="component" value="Unassembled WGS sequence"/>
</dbReference>
<comment type="caution">
    <text evidence="4">The sequence shown here is derived from an EMBL/GenBank/DDBJ whole genome shotgun (WGS) entry which is preliminary data.</text>
</comment>
<evidence type="ECO:0000313" key="5">
    <source>
        <dbReference type="Proteomes" id="UP001383192"/>
    </source>
</evidence>
<keyword evidence="2" id="KW-0472">Membrane</keyword>
<dbReference type="AlphaFoldDB" id="A0AAW0BMP1"/>
<protein>
    <submittedName>
        <fullName evidence="4">Uncharacterized protein</fullName>
    </submittedName>
</protein>
<feature type="compositionally biased region" description="Polar residues" evidence="1">
    <location>
        <begin position="198"/>
        <end position="240"/>
    </location>
</feature>
<feature type="compositionally biased region" description="Polar residues" evidence="1">
    <location>
        <begin position="153"/>
        <end position="180"/>
    </location>
</feature>
<keyword evidence="2" id="KW-1133">Transmembrane helix</keyword>
<keyword evidence="2" id="KW-0812">Transmembrane</keyword>
<feature type="chain" id="PRO_5043418254" evidence="3">
    <location>
        <begin position="19"/>
        <end position="379"/>
    </location>
</feature>
<evidence type="ECO:0000256" key="2">
    <source>
        <dbReference type="SAM" id="Phobius"/>
    </source>
</evidence>
<keyword evidence="5" id="KW-1185">Reference proteome</keyword>
<feature type="region of interest" description="Disordered" evidence="1">
    <location>
        <begin position="153"/>
        <end position="249"/>
    </location>
</feature>
<feature type="compositionally biased region" description="Low complexity" evidence="1">
    <location>
        <begin position="181"/>
        <end position="197"/>
    </location>
</feature>
<evidence type="ECO:0000313" key="4">
    <source>
        <dbReference type="EMBL" id="KAK7027886.1"/>
    </source>
</evidence>
<proteinExistence type="predicted"/>